<dbReference type="EMBL" id="JBHLVO010000003">
    <property type="protein sequence ID" value="MFC0270878.1"/>
    <property type="molecule type" value="Genomic_DNA"/>
</dbReference>
<feature type="transmembrane region" description="Helical" evidence="8">
    <location>
        <begin position="31"/>
        <end position="49"/>
    </location>
</feature>
<feature type="transmembrane region" description="Helical" evidence="8">
    <location>
        <begin position="220"/>
        <end position="238"/>
    </location>
</feature>
<keyword evidence="6 8" id="KW-1133">Transmembrane helix</keyword>
<keyword evidence="4 8" id="KW-0812">Transmembrane</keyword>
<dbReference type="RefSeq" id="WP_378931351.1">
    <property type="nucleotide sequence ID" value="NZ_JBHLVO010000003.1"/>
</dbReference>
<keyword evidence="7 8" id="KW-0472">Membrane</keyword>
<feature type="transmembrane region" description="Helical" evidence="8">
    <location>
        <begin position="191"/>
        <end position="208"/>
    </location>
</feature>
<keyword evidence="3" id="KW-1003">Cell membrane</keyword>
<evidence type="ECO:0000256" key="1">
    <source>
        <dbReference type="ARBA" id="ARBA00004651"/>
    </source>
</evidence>
<dbReference type="PANTHER" id="PTHR11040:SF211">
    <property type="entry name" value="ZINC TRANSPORTER ZIP11"/>
    <property type="match status" value="1"/>
</dbReference>
<feature type="transmembrane region" description="Helical" evidence="8">
    <location>
        <begin position="61"/>
        <end position="82"/>
    </location>
</feature>
<feature type="transmembrane region" description="Helical" evidence="8">
    <location>
        <begin position="6"/>
        <end position="24"/>
    </location>
</feature>
<evidence type="ECO:0000256" key="8">
    <source>
        <dbReference type="SAM" id="Phobius"/>
    </source>
</evidence>
<comment type="caution">
    <text evidence="9">The sequence shown here is derived from an EMBL/GenBank/DDBJ whole genome shotgun (WGS) entry which is preliminary data.</text>
</comment>
<evidence type="ECO:0000313" key="10">
    <source>
        <dbReference type="Proteomes" id="UP001589854"/>
    </source>
</evidence>
<keyword evidence="10" id="KW-1185">Reference proteome</keyword>
<proteinExistence type="inferred from homology"/>
<evidence type="ECO:0000256" key="4">
    <source>
        <dbReference type="ARBA" id="ARBA00022692"/>
    </source>
</evidence>
<reference evidence="9 10" key="1">
    <citation type="submission" date="2024-09" db="EMBL/GenBank/DDBJ databases">
        <authorList>
            <person name="Sun Q."/>
            <person name="Mori K."/>
        </authorList>
    </citation>
    <scope>NUCLEOTIDE SEQUENCE [LARGE SCALE GENOMIC DNA]</scope>
    <source>
        <strain evidence="9 10">CCM 7228</strain>
    </source>
</reference>
<comment type="subcellular location">
    <subcellularLocation>
        <location evidence="1">Cell membrane</location>
        <topology evidence="1">Multi-pass membrane protein</topology>
    </subcellularLocation>
</comment>
<evidence type="ECO:0000313" key="9">
    <source>
        <dbReference type="EMBL" id="MFC0270878.1"/>
    </source>
</evidence>
<evidence type="ECO:0000256" key="3">
    <source>
        <dbReference type="ARBA" id="ARBA00022475"/>
    </source>
</evidence>
<dbReference type="PANTHER" id="PTHR11040">
    <property type="entry name" value="ZINC/IRON TRANSPORTER"/>
    <property type="match status" value="1"/>
</dbReference>
<evidence type="ECO:0000256" key="6">
    <source>
        <dbReference type="ARBA" id="ARBA00022989"/>
    </source>
</evidence>
<comment type="similarity">
    <text evidence="2">Belongs to the ZIP transporter (TC 2.A.5) family.</text>
</comment>
<evidence type="ECO:0000256" key="5">
    <source>
        <dbReference type="ARBA" id="ARBA00022833"/>
    </source>
</evidence>
<keyword evidence="5" id="KW-0862">Zinc</keyword>
<organism evidence="9 10">
    <name type="scientific">Metabacillus herbersteinensis</name>
    <dbReference type="NCBI Taxonomy" id="283816"/>
    <lineage>
        <taxon>Bacteria</taxon>
        <taxon>Bacillati</taxon>
        <taxon>Bacillota</taxon>
        <taxon>Bacilli</taxon>
        <taxon>Bacillales</taxon>
        <taxon>Bacillaceae</taxon>
        <taxon>Metabacillus</taxon>
    </lineage>
</organism>
<protein>
    <submittedName>
        <fullName evidence="9">ZIP family metal transporter</fullName>
    </submittedName>
</protein>
<sequence>MLQAATWGAIAGSAILLGALLGIYTKIPRKLTGMIMAFGTGVLIGAASFELLSEAVTESGLFITSIGFLGGSLLFTLSEVLISKKGGNQRKRSRPNPENHSGLTIFVGTIIDAIPESIIIGVSLIAHGTVSYLMVIAVFISNFPEGLSSTVGLLKDGYKKKTILLMWSFVLALSSLSSFLGFILLQESSTIFISLIGAFAAGGIIAMTSSTMMPEAFEEGGAVVGLLASLGFLCSLMLSHF</sequence>
<feature type="transmembrane region" description="Helical" evidence="8">
    <location>
        <begin position="163"/>
        <end position="185"/>
    </location>
</feature>
<dbReference type="Proteomes" id="UP001589854">
    <property type="component" value="Unassembled WGS sequence"/>
</dbReference>
<gene>
    <name evidence="9" type="ORF">ACFFIX_05370</name>
</gene>
<accession>A0ABV6GB15</accession>
<evidence type="ECO:0000256" key="7">
    <source>
        <dbReference type="ARBA" id="ARBA00023136"/>
    </source>
</evidence>
<name>A0ABV6GB15_9BACI</name>
<dbReference type="InterPro" id="IPR003689">
    <property type="entry name" value="ZIP"/>
</dbReference>
<evidence type="ECO:0000256" key="2">
    <source>
        <dbReference type="ARBA" id="ARBA00006939"/>
    </source>
</evidence>
<dbReference type="Pfam" id="PF02535">
    <property type="entry name" value="Zip"/>
    <property type="match status" value="1"/>
</dbReference>